<dbReference type="SMART" id="SM00342">
    <property type="entry name" value="HTH_ARAC"/>
    <property type="match status" value="1"/>
</dbReference>
<dbReference type="InterPro" id="IPR037923">
    <property type="entry name" value="HTH-like"/>
</dbReference>
<evidence type="ECO:0000313" key="6">
    <source>
        <dbReference type="Proteomes" id="UP000640274"/>
    </source>
</evidence>
<gene>
    <name evidence="5" type="ORF">JFN88_22025</name>
</gene>
<comment type="caution">
    <text evidence="5">The sequence shown here is derived from an EMBL/GenBank/DDBJ whole genome shotgun (WGS) entry which is preliminary data.</text>
</comment>
<proteinExistence type="predicted"/>
<organism evidence="5 6">
    <name type="scientific">Paenibacillus roseus</name>
    <dbReference type="NCBI Taxonomy" id="2798579"/>
    <lineage>
        <taxon>Bacteria</taxon>
        <taxon>Bacillati</taxon>
        <taxon>Bacillota</taxon>
        <taxon>Bacilli</taxon>
        <taxon>Bacillales</taxon>
        <taxon>Paenibacillaceae</taxon>
        <taxon>Paenibacillus</taxon>
    </lineage>
</organism>
<protein>
    <submittedName>
        <fullName evidence="5">Helix-turn-helix transcriptional regulator</fullName>
    </submittedName>
</protein>
<keyword evidence="3" id="KW-0804">Transcription</keyword>
<accession>A0A934MR55</accession>
<dbReference type="PROSITE" id="PS01124">
    <property type="entry name" value="HTH_ARAC_FAMILY_2"/>
    <property type="match status" value="1"/>
</dbReference>
<feature type="domain" description="HTH araC/xylS-type" evidence="4">
    <location>
        <begin position="170"/>
        <end position="268"/>
    </location>
</feature>
<dbReference type="GO" id="GO:0003700">
    <property type="term" value="F:DNA-binding transcription factor activity"/>
    <property type="evidence" value="ECO:0007669"/>
    <property type="project" value="InterPro"/>
</dbReference>
<dbReference type="InterPro" id="IPR018060">
    <property type="entry name" value="HTH_AraC"/>
</dbReference>
<evidence type="ECO:0000256" key="2">
    <source>
        <dbReference type="ARBA" id="ARBA00023125"/>
    </source>
</evidence>
<evidence type="ECO:0000256" key="3">
    <source>
        <dbReference type="ARBA" id="ARBA00023163"/>
    </source>
</evidence>
<dbReference type="EMBL" id="JAELUP010000107">
    <property type="protein sequence ID" value="MBJ6363896.1"/>
    <property type="molecule type" value="Genomic_DNA"/>
</dbReference>
<dbReference type="PROSITE" id="PS00041">
    <property type="entry name" value="HTH_ARAC_FAMILY_1"/>
    <property type="match status" value="1"/>
</dbReference>
<dbReference type="Pfam" id="PF07883">
    <property type="entry name" value="Cupin_2"/>
    <property type="match status" value="1"/>
</dbReference>
<reference evidence="5" key="1">
    <citation type="submission" date="2020-12" db="EMBL/GenBank/DDBJ databases">
        <authorList>
            <person name="Huq M.A."/>
        </authorList>
    </citation>
    <scope>NUCLEOTIDE SEQUENCE</scope>
    <source>
        <strain evidence="5">MAHUQ-46</strain>
    </source>
</reference>
<dbReference type="PANTHER" id="PTHR43280">
    <property type="entry name" value="ARAC-FAMILY TRANSCRIPTIONAL REGULATOR"/>
    <property type="match status" value="1"/>
</dbReference>
<evidence type="ECO:0000313" key="5">
    <source>
        <dbReference type="EMBL" id="MBJ6363896.1"/>
    </source>
</evidence>
<dbReference type="InterPro" id="IPR009057">
    <property type="entry name" value="Homeodomain-like_sf"/>
</dbReference>
<evidence type="ECO:0000256" key="1">
    <source>
        <dbReference type="ARBA" id="ARBA00023015"/>
    </source>
</evidence>
<name>A0A934MR55_9BACL</name>
<dbReference type="RefSeq" id="WP_199021495.1">
    <property type="nucleotide sequence ID" value="NZ_JAELUP010000107.1"/>
</dbReference>
<dbReference type="Gene3D" id="2.60.120.10">
    <property type="entry name" value="Jelly Rolls"/>
    <property type="match status" value="1"/>
</dbReference>
<dbReference type="SUPFAM" id="SSF46689">
    <property type="entry name" value="Homeodomain-like"/>
    <property type="match status" value="2"/>
</dbReference>
<keyword evidence="6" id="KW-1185">Reference proteome</keyword>
<dbReference type="SUPFAM" id="SSF51215">
    <property type="entry name" value="Regulatory protein AraC"/>
    <property type="match status" value="1"/>
</dbReference>
<dbReference type="AlphaFoldDB" id="A0A934MR55"/>
<dbReference type="Pfam" id="PF12833">
    <property type="entry name" value="HTH_18"/>
    <property type="match status" value="1"/>
</dbReference>
<dbReference type="GO" id="GO:0043565">
    <property type="term" value="F:sequence-specific DNA binding"/>
    <property type="evidence" value="ECO:0007669"/>
    <property type="project" value="InterPro"/>
</dbReference>
<dbReference type="InterPro" id="IPR018062">
    <property type="entry name" value="HTH_AraC-typ_CS"/>
</dbReference>
<sequence length="281" mass="32249">MKEFGIDIQWTARYQYQQGGNLHIHDHSFYQMIYFVDGSGRFSLDGQDYPIAPGAFFFIKPHVRHGFTAHRASVIKTLDLKFHIINKELELLVAKVPGSHLDDGQNVRALLEAIRNEGLTKRPYFSHLAALHLLQLLYLIARSQTELTQQQTASLPVPAGMTYEPQEAARQVESMIQAHYAEDITLHSIAAQLGYDRSYLSRVFRSSYDCTFSQYLRRLRIGKARELLADTSFSLKEIAERTGFKTIYHFNRVFKELEGVSPGGWRQKEQGGVRKDVYFGE</sequence>
<keyword evidence="2" id="KW-0238">DNA-binding</keyword>
<keyword evidence="1" id="KW-0805">Transcription regulation</keyword>
<evidence type="ECO:0000259" key="4">
    <source>
        <dbReference type="PROSITE" id="PS01124"/>
    </source>
</evidence>
<dbReference type="InterPro" id="IPR014710">
    <property type="entry name" value="RmlC-like_jellyroll"/>
</dbReference>
<dbReference type="PANTHER" id="PTHR43280:SF2">
    <property type="entry name" value="HTH-TYPE TRANSCRIPTIONAL REGULATOR EXSA"/>
    <property type="match status" value="1"/>
</dbReference>
<dbReference type="Gene3D" id="1.10.10.60">
    <property type="entry name" value="Homeodomain-like"/>
    <property type="match status" value="2"/>
</dbReference>
<dbReference type="Proteomes" id="UP000640274">
    <property type="component" value="Unassembled WGS sequence"/>
</dbReference>
<dbReference type="InterPro" id="IPR013096">
    <property type="entry name" value="Cupin_2"/>
</dbReference>